<gene>
    <name evidence="1" type="ORF">AG1IA_09942</name>
</gene>
<keyword evidence="2" id="KW-1185">Reference proteome</keyword>
<dbReference type="AlphaFoldDB" id="L8WGX0"/>
<proteinExistence type="predicted"/>
<evidence type="ECO:0000313" key="1">
    <source>
        <dbReference type="EMBL" id="ELU36028.1"/>
    </source>
</evidence>
<evidence type="ECO:0000313" key="2">
    <source>
        <dbReference type="Proteomes" id="UP000011668"/>
    </source>
</evidence>
<dbReference type="Proteomes" id="UP000011668">
    <property type="component" value="Unassembled WGS sequence"/>
</dbReference>
<dbReference type="EMBL" id="AFRT01004512">
    <property type="protein sequence ID" value="ELU36028.1"/>
    <property type="molecule type" value="Genomic_DNA"/>
</dbReference>
<protein>
    <submittedName>
        <fullName evidence="1">Uncharacterized protein</fullName>
    </submittedName>
</protein>
<reference evidence="1 2" key="1">
    <citation type="journal article" date="2013" name="Nat. Commun.">
        <title>The evolution and pathogenic mechanisms of the rice sheath blight pathogen.</title>
        <authorList>
            <person name="Zheng A."/>
            <person name="Lin R."/>
            <person name="Xu L."/>
            <person name="Qin P."/>
            <person name="Tang C."/>
            <person name="Ai P."/>
            <person name="Zhang D."/>
            <person name="Liu Y."/>
            <person name="Sun Z."/>
            <person name="Feng H."/>
            <person name="Wang Y."/>
            <person name="Chen Y."/>
            <person name="Liang X."/>
            <person name="Fu R."/>
            <person name="Li Q."/>
            <person name="Zhang J."/>
            <person name="Yu X."/>
            <person name="Xie Z."/>
            <person name="Ding L."/>
            <person name="Guan P."/>
            <person name="Tang J."/>
            <person name="Liang Y."/>
            <person name="Wang S."/>
            <person name="Deng Q."/>
            <person name="Li S."/>
            <person name="Zhu J."/>
            <person name="Wang L."/>
            <person name="Liu H."/>
            <person name="Li P."/>
        </authorList>
    </citation>
    <scope>NUCLEOTIDE SEQUENCE [LARGE SCALE GENOMIC DNA]</scope>
    <source>
        <strain evidence="2">AG-1 IA</strain>
    </source>
</reference>
<sequence>MSHSGTSGSENSSNSREFHVFEVSRLASVFCFGKLTWTGAENESQVRECGCCNLLKEHEQACYICVAGVAKTAWKAHGNRERMETAVDFDFSVRLLREGHYDRLVSRILAVPELEGLNWAITRHR</sequence>
<comment type="caution">
    <text evidence="1">The sequence shown here is derived from an EMBL/GenBank/DDBJ whole genome shotgun (WGS) entry which is preliminary data.</text>
</comment>
<dbReference type="HOGENOM" id="CLU_1994157_0_0_1"/>
<accession>L8WGX0</accession>
<organism evidence="1 2">
    <name type="scientific">Thanatephorus cucumeris (strain AG1-IA)</name>
    <name type="common">Rice sheath blight fungus</name>
    <name type="synonym">Rhizoctonia solani</name>
    <dbReference type="NCBI Taxonomy" id="983506"/>
    <lineage>
        <taxon>Eukaryota</taxon>
        <taxon>Fungi</taxon>
        <taxon>Dikarya</taxon>
        <taxon>Basidiomycota</taxon>
        <taxon>Agaricomycotina</taxon>
        <taxon>Agaricomycetes</taxon>
        <taxon>Cantharellales</taxon>
        <taxon>Ceratobasidiaceae</taxon>
        <taxon>Rhizoctonia</taxon>
        <taxon>Rhizoctonia solani AG-1</taxon>
    </lineage>
</organism>
<name>L8WGX0_THACA</name>